<gene>
    <name evidence="2" type="ORF">CRE_26478</name>
</gene>
<dbReference type="OrthoDB" id="5804305at2759"/>
<evidence type="ECO:0000313" key="2">
    <source>
        <dbReference type="EMBL" id="EFP07749.1"/>
    </source>
</evidence>
<dbReference type="OMA" id="ENTIGGP"/>
<organism evidence="3">
    <name type="scientific">Caenorhabditis remanei</name>
    <name type="common">Caenorhabditis vulgaris</name>
    <dbReference type="NCBI Taxonomy" id="31234"/>
    <lineage>
        <taxon>Eukaryota</taxon>
        <taxon>Metazoa</taxon>
        <taxon>Ecdysozoa</taxon>
        <taxon>Nematoda</taxon>
        <taxon>Chromadorea</taxon>
        <taxon>Rhabditida</taxon>
        <taxon>Rhabditina</taxon>
        <taxon>Rhabditomorpha</taxon>
        <taxon>Rhabditoidea</taxon>
        <taxon>Rhabditidae</taxon>
        <taxon>Peloderinae</taxon>
        <taxon>Caenorhabditis</taxon>
    </lineage>
</organism>
<name>E3LQR0_CAERE</name>
<accession>E3LQR0</accession>
<dbReference type="STRING" id="31234.E3LQR0"/>
<keyword evidence="3" id="KW-1185">Reference proteome</keyword>
<reference evidence="2" key="1">
    <citation type="submission" date="2007-07" db="EMBL/GenBank/DDBJ databases">
        <title>PCAP assembly of the Caenorhabditis remanei genome.</title>
        <authorList>
            <consortium name="The Caenorhabditis remanei Sequencing Consortium"/>
            <person name="Wilson R.K."/>
        </authorList>
    </citation>
    <scope>NUCLEOTIDE SEQUENCE [LARGE SCALE GENOMIC DNA]</scope>
    <source>
        <strain evidence="2">PB4641</strain>
    </source>
</reference>
<evidence type="ECO:0000313" key="3">
    <source>
        <dbReference type="Proteomes" id="UP000008281"/>
    </source>
</evidence>
<dbReference type="HOGENOM" id="CLU_667720_0_0_1"/>
<dbReference type="Proteomes" id="UP000008281">
    <property type="component" value="Unassembled WGS sequence"/>
</dbReference>
<feature type="signal peptide" evidence="1">
    <location>
        <begin position="1"/>
        <end position="19"/>
    </location>
</feature>
<evidence type="ECO:0008006" key="4">
    <source>
        <dbReference type="Google" id="ProtNLM"/>
    </source>
</evidence>
<dbReference type="EMBL" id="DS268413">
    <property type="protein sequence ID" value="EFP07749.1"/>
    <property type="molecule type" value="Genomic_DNA"/>
</dbReference>
<dbReference type="AlphaFoldDB" id="E3LQR0"/>
<protein>
    <recommendedName>
        <fullName evidence="4">VWFA domain-containing protein</fullName>
    </recommendedName>
</protein>
<dbReference type="FunCoup" id="E3LQR0">
    <property type="interactions" value="420"/>
</dbReference>
<dbReference type="InParanoid" id="E3LQR0"/>
<proteinExistence type="predicted"/>
<sequence>MRVLTVLLLFLLATTTFQSINPVISPVQLFCPTVGTNAYALVTVTEGLSQIDFEGILESYAKFMPFNSTQQIKYDFYFGTNYSTIVTTNDLALEIELWKNDTTYISMLWHSSKTNGETDELVGIAKSMLDNVAKDNQQDTTVYLKKQVVLMTDYVPLNVTNVFNKNTNENTQRLGIMFALDLTPLDNAAEFPVFKTDEENVGGTRAIFQETRDFEFPALIHEDKPLSDVYVFMTSANMSQLMQVIENTIGGPTCQLSPTKMYSKFIHTQLVQNDTVWELVIPWLGQKTHNFASNCMKALGHFKTKKNCTMSKEQVVNDFVQLIHMTNNQTFAYLFLDDTSCATTENLTTTIQDSTHIRIVLEDGLNDVYEDFTLPLVNLGFLDKTVDNQVIYNNIFYLQNFSTSCTDEIPMG</sequence>
<dbReference type="eggNOG" id="KOG0200">
    <property type="taxonomic scope" value="Eukaryota"/>
</dbReference>
<evidence type="ECO:0000256" key="1">
    <source>
        <dbReference type="SAM" id="SignalP"/>
    </source>
</evidence>
<feature type="chain" id="PRO_5003175434" description="VWFA domain-containing protein" evidence="1">
    <location>
        <begin position="20"/>
        <end position="412"/>
    </location>
</feature>
<keyword evidence="1" id="KW-0732">Signal</keyword>